<protein>
    <submittedName>
        <fullName evidence="8">Transposase, mutator type</fullName>
    </submittedName>
</protein>
<evidence type="ECO:0000256" key="4">
    <source>
        <dbReference type="ARBA" id="ARBA00023125"/>
    </source>
</evidence>
<comment type="function">
    <text evidence="1">Required for the transposition of the insertion element.</text>
</comment>
<dbReference type="Pfam" id="PF01609">
    <property type="entry name" value="DDE_Tnp_1"/>
    <property type="match status" value="1"/>
</dbReference>
<proteinExistence type="inferred from homology"/>
<evidence type="ECO:0000259" key="7">
    <source>
        <dbReference type="Pfam" id="PF05598"/>
    </source>
</evidence>
<organism evidence="8">
    <name type="scientific">Rhodopseudomonas palustris (strain BisA53)</name>
    <dbReference type="NCBI Taxonomy" id="316055"/>
    <lineage>
        <taxon>Bacteria</taxon>
        <taxon>Pseudomonadati</taxon>
        <taxon>Pseudomonadota</taxon>
        <taxon>Alphaproteobacteria</taxon>
        <taxon>Hyphomicrobiales</taxon>
        <taxon>Nitrobacteraceae</taxon>
        <taxon>Rhodopseudomonas</taxon>
    </lineage>
</organism>
<dbReference type="AlphaFoldDB" id="Q07SJ1"/>
<dbReference type="KEGG" id="rpe:RPE_1141"/>
<dbReference type="GO" id="GO:0006313">
    <property type="term" value="P:DNA transposition"/>
    <property type="evidence" value="ECO:0007669"/>
    <property type="project" value="InterPro"/>
</dbReference>
<evidence type="ECO:0000259" key="6">
    <source>
        <dbReference type="Pfam" id="PF01609"/>
    </source>
</evidence>
<dbReference type="InterPro" id="IPR008490">
    <property type="entry name" value="Transposase_InsH_N"/>
</dbReference>
<feature type="domain" description="Transposase InsH N-terminal" evidence="7">
    <location>
        <begin position="4"/>
        <end position="101"/>
    </location>
</feature>
<comment type="similarity">
    <text evidence="2">Belongs to the transposase mutator family.</text>
</comment>
<dbReference type="STRING" id="316055.RPE_1141"/>
<evidence type="ECO:0000313" key="8">
    <source>
        <dbReference type="EMBL" id="ABJ05093.1"/>
    </source>
</evidence>
<keyword evidence="3" id="KW-0815">Transposition</keyword>
<keyword evidence="4" id="KW-0238">DNA-binding</keyword>
<dbReference type="GO" id="GO:0003677">
    <property type="term" value="F:DNA binding"/>
    <property type="evidence" value="ECO:0007669"/>
    <property type="project" value="UniProtKB-KW"/>
</dbReference>
<gene>
    <name evidence="8" type="ordered locus">RPE_1141</name>
</gene>
<name>Q07SJ1_RHOP5</name>
<dbReference type="Pfam" id="PF00872">
    <property type="entry name" value="Transposase_mut"/>
    <property type="match status" value="1"/>
</dbReference>
<dbReference type="HOGENOM" id="CLU_443355_0_0_5"/>
<accession>Q07SJ1</accession>
<dbReference type="GO" id="GO:0004803">
    <property type="term" value="F:transposase activity"/>
    <property type="evidence" value="ECO:0007669"/>
    <property type="project" value="InterPro"/>
</dbReference>
<dbReference type="PANTHER" id="PTHR33408:SF2">
    <property type="entry name" value="TRANSPOSASE DDE DOMAIN-CONTAINING PROTEIN"/>
    <property type="match status" value="1"/>
</dbReference>
<sequence>MTGSLRQLVPDDHVLARVDRVLDLSWLRSEVAELYCETNGRPGIDPEVAVRLMLAGFLLGIVHDRRLMREAQVNLAIRWFVGYGLHEALPDHSSLTRIRQRWGAESFRRIFERTVRACVAAKIAKGEIVHVDASLIRADVSWESLAVRHVDAVAEANEDVIAEERDSRKTGKHKKVCVTDPDASMATNGRNRRLEPAYKQHAVVDDAFGVVMDVEVTTGEVNEGQVVLARIDAAAETSGTPIQTVTADAGYAYAKVYGGLEQRGIQAVIPAKAEPIRSPVPLRRFRYDAHRDILKCPRSKILRPTRPVKHGRFFYSRSVDCKGCDLAALCLSKGRVNKAVVVGDDYPALLRARRRRERWTDEDRRLYQRHRWRSEGYHGEAKTWHGLSRAIRRGLSNMRIQAFLTATAVNLKRLAAAFFCCPGPASGRGAQINRRAPPFAGGGLAANKPDGWRDLRKADFFNSPRVHFMRNVLAHAGKSGRRVVSAFIATAFAQDDAEAARAQWRRVADQLRPKLPKLAALLDDAEVDVLAYMSFPPAHRTKLHSTNPIERLNGEIKRRTEVVGIFPNEDAIIRLVGAILLEQNDEWAVQRARYMTLETIAPIGDDPAVSLPAFAS</sequence>
<dbReference type="EMBL" id="CP000463">
    <property type="protein sequence ID" value="ABJ05093.1"/>
    <property type="molecule type" value="Genomic_DNA"/>
</dbReference>
<dbReference type="PANTHER" id="PTHR33408">
    <property type="entry name" value="TRANSPOSASE"/>
    <property type="match status" value="1"/>
</dbReference>
<evidence type="ECO:0000256" key="1">
    <source>
        <dbReference type="ARBA" id="ARBA00002190"/>
    </source>
</evidence>
<dbReference type="eggNOG" id="COG3039">
    <property type="taxonomic scope" value="Bacteria"/>
</dbReference>
<dbReference type="InterPro" id="IPR001207">
    <property type="entry name" value="Transposase_mutator"/>
</dbReference>
<dbReference type="eggNOG" id="COG3328">
    <property type="taxonomic scope" value="Bacteria"/>
</dbReference>
<feature type="domain" description="Transposase IS4-like" evidence="6">
    <location>
        <begin position="189"/>
        <end position="411"/>
    </location>
</feature>
<evidence type="ECO:0000256" key="5">
    <source>
        <dbReference type="ARBA" id="ARBA00023172"/>
    </source>
</evidence>
<evidence type="ECO:0000256" key="2">
    <source>
        <dbReference type="ARBA" id="ARBA00010961"/>
    </source>
</evidence>
<evidence type="ECO:0000256" key="3">
    <source>
        <dbReference type="ARBA" id="ARBA00022578"/>
    </source>
</evidence>
<dbReference type="InterPro" id="IPR002559">
    <property type="entry name" value="Transposase_11"/>
</dbReference>
<dbReference type="Pfam" id="PF05598">
    <property type="entry name" value="DUF772"/>
    <property type="match status" value="1"/>
</dbReference>
<keyword evidence="5" id="KW-0233">DNA recombination</keyword>
<reference evidence="8" key="1">
    <citation type="submission" date="2006-09" db="EMBL/GenBank/DDBJ databases">
        <title>Complete sequence of Rhodopseudomonas palustris BisA53.</title>
        <authorList>
            <consortium name="US DOE Joint Genome Institute"/>
            <person name="Copeland A."/>
            <person name="Lucas S."/>
            <person name="Lapidus A."/>
            <person name="Barry K."/>
            <person name="Detter J.C."/>
            <person name="Glavina del Rio T."/>
            <person name="Hammon N."/>
            <person name="Israni S."/>
            <person name="Dalin E."/>
            <person name="Tice H."/>
            <person name="Pitluck S."/>
            <person name="Chain P."/>
            <person name="Malfatti S."/>
            <person name="Shin M."/>
            <person name="Vergez L."/>
            <person name="Schmutz J."/>
            <person name="Larimer F."/>
            <person name="Land M."/>
            <person name="Hauser L."/>
            <person name="Pelletier D.A."/>
            <person name="Kyrpides N."/>
            <person name="Kim E."/>
            <person name="Harwood C.S."/>
            <person name="Oda Y."/>
            <person name="Richardson P."/>
        </authorList>
    </citation>
    <scope>NUCLEOTIDE SEQUENCE [LARGE SCALE GENOMIC DNA]</scope>
    <source>
        <strain evidence="8">BisA53</strain>
    </source>
</reference>